<accession>A0A643G4M2</accession>
<dbReference type="AlphaFoldDB" id="A0A643G4M2"/>
<dbReference type="SUPFAM" id="SSF53955">
    <property type="entry name" value="Lysozyme-like"/>
    <property type="match status" value="1"/>
</dbReference>
<sequence>MANTFTITIAAVDRATATVRKINQSMARLTSPVRDLGQSLGNLGREVGIDRVSQSLGKVASSARSAVSGVTSLVPALGVIGSAATVAGIGALASNWGKLGAEIARTSAVLGVSTSDLQAYQAAARLAGGTAEDMTSSLKSLGDTLEDAAFNRNPQALVLMNQLGISMTKTKGGAVDATRALRQVAEAIARQKGNVQAQRLIARTFGVEQLLPMLQKGAAGIEAYVAQARSLGTVMGPDKIAAAKEYAQNMTKLDLAIDGLKSSVGNALIPALSPLLQDLSEWVTINRDLIATNVGEFVKDVATWIKSVDWGKVTKGTGDFVDALGGVKGVAIAIAAITFAAPIAGVATLIGSLSKLALVAIPAAAKGLAALGGVGAAGLGTLGTGVVAGAAGYGLGSLIRPQFDDYVKWASGGERWSLRDYFTGTNRHALKDTGGYTQEEIDSVKSSGGVRLSADARSRLAAGEERNAPPAGASGQKGSDLFSRLESQYGLPSGLLDSVWATESSRGTGKMVSPAGAKGHFQFMDATAKQYGVTNPFDLGQSATGAAKMYSDLLKSTGGDLPKALAAYNWGIGNVQRQGIEHAPAETQGYIKKVMAGMGAEAPMSSVYAKSPDAAGMAGRAIASGSSDGYAGKALVEIVLTGAPQGTRTSVKSTGNVEATTRVRDSMLTDNVV</sequence>
<gene>
    <name evidence="3" type="ORF">F7R26_012450</name>
</gene>
<dbReference type="Gene3D" id="1.10.530.10">
    <property type="match status" value="1"/>
</dbReference>
<reference evidence="3 4" key="1">
    <citation type="submission" date="2020-10" db="EMBL/GenBank/DDBJ databases">
        <title>Complete genome sequence of Cupriavidus basilensis CCUG 49340T.</title>
        <authorList>
            <person name="Salva-Serra F."/>
            <person name="Donoso R.A."/>
            <person name="Cho K.H."/>
            <person name="Yoo J.A."/>
            <person name="Lee K."/>
            <person name="Yoon S.-H."/>
            <person name="Perez-Pantoja D."/>
            <person name="Moore E.R.B."/>
        </authorList>
    </citation>
    <scope>NUCLEOTIDE SEQUENCE [LARGE SCALE GENOMIC DNA]</scope>
    <source>
        <strain evidence="4">CCUG 49340</strain>
    </source>
</reference>
<dbReference type="PANTHER" id="PTHR37423:SF2">
    <property type="entry name" value="MEMBRANE-BOUND LYTIC MUREIN TRANSGLYCOSYLASE C"/>
    <property type="match status" value="1"/>
</dbReference>
<feature type="domain" description="Transglycosylase SLT" evidence="2">
    <location>
        <begin position="481"/>
        <end position="579"/>
    </location>
</feature>
<evidence type="ECO:0000313" key="3">
    <source>
        <dbReference type="EMBL" id="QOT75053.1"/>
    </source>
</evidence>
<evidence type="ECO:0000259" key="2">
    <source>
        <dbReference type="Pfam" id="PF01464"/>
    </source>
</evidence>
<protein>
    <submittedName>
        <fullName evidence="3">Transglycosylase SLT domain-containing protein</fullName>
    </submittedName>
</protein>
<dbReference type="InterPro" id="IPR023346">
    <property type="entry name" value="Lysozyme-like_dom_sf"/>
</dbReference>
<comment type="similarity">
    <text evidence="1">Belongs to the transglycosylase Slt family.</text>
</comment>
<organism evidence="3 4">
    <name type="scientific">Cupriavidus basilensis</name>
    <dbReference type="NCBI Taxonomy" id="68895"/>
    <lineage>
        <taxon>Bacteria</taxon>
        <taxon>Pseudomonadati</taxon>
        <taxon>Pseudomonadota</taxon>
        <taxon>Betaproteobacteria</taxon>
        <taxon>Burkholderiales</taxon>
        <taxon>Burkholderiaceae</taxon>
        <taxon>Cupriavidus</taxon>
    </lineage>
</organism>
<proteinExistence type="inferred from homology"/>
<evidence type="ECO:0000313" key="4">
    <source>
        <dbReference type="Proteomes" id="UP000397656"/>
    </source>
</evidence>
<evidence type="ECO:0000256" key="1">
    <source>
        <dbReference type="ARBA" id="ARBA00007734"/>
    </source>
</evidence>
<dbReference type="InterPro" id="IPR008258">
    <property type="entry name" value="Transglycosylase_SLT_dom_1"/>
</dbReference>
<dbReference type="RefSeq" id="WP_150983286.1">
    <property type="nucleotide sequence ID" value="NZ_CP062803.1"/>
</dbReference>
<dbReference type="EMBL" id="CP062803">
    <property type="protein sequence ID" value="QOT75053.1"/>
    <property type="molecule type" value="Genomic_DNA"/>
</dbReference>
<dbReference type="Pfam" id="PF01464">
    <property type="entry name" value="SLT"/>
    <property type="match status" value="1"/>
</dbReference>
<dbReference type="Proteomes" id="UP000397656">
    <property type="component" value="Chromosome 1"/>
</dbReference>
<dbReference type="GeneID" id="98401720"/>
<dbReference type="PANTHER" id="PTHR37423">
    <property type="entry name" value="SOLUBLE LYTIC MUREIN TRANSGLYCOSYLASE-RELATED"/>
    <property type="match status" value="1"/>
</dbReference>
<name>A0A643G4M2_9BURK</name>
<dbReference type="CDD" id="cd00254">
    <property type="entry name" value="LT-like"/>
    <property type="match status" value="1"/>
</dbReference>